<dbReference type="EMBL" id="FUIG01000033">
    <property type="protein sequence ID" value="SJM32244.1"/>
    <property type="molecule type" value="Genomic_DNA"/>
</dbReference>
<dbReference type="Proteomes" id="UP000245698">
    <property type="component" value="Unassembled WGS sequence"/>
</dbReference>
<evidence type="ECO:0000313" key="1">
    <source>
        <dbReference type="EMBL" id="SJM32244.1"/>
    </source>
</evidence>
<evidence type="ECO:0000313" key="2">
    <source>
        <dbReference type="Proteomes" id="UP000245698"/>
    </source>
</evidence>
<name>A0A2P9AM70_9HYPH</name>
<organism evidence="1 2">
    <name type="scientific">Mesorhizobium delmotii</name>
    <dbReference type="NCBI Taxonomy" id="1631247"/>
    <lineage>
        <taxon>Bacteria</taxon>
        <taxon>Pseudomonadati</taxon>
        <taxon>Pseudomonadota</taxon>
        <taxon>Alphaproteobacteria</taxon>
        <taxon>Hyphomicrobiales</taxon>
        <taxon>Phyllobacteriaceae</taxon>
        <taxon>Mesorhizobium</taxon>
    </lineage>
</organism>
<dbReference type="AlphaFoldDB" id="A0A2P9AM70"/>
<dbReference type="RefSeq" id="WP_165848645.1">
    <property type="nucleotide sequence ID" value="NZ_FUIG01000033.1"/>
</dbReference>
<gene>
    <name evidence="1" type="ORF">BQ8482_260008</name>
</gene>
<protein>
    <submittedName>
        <fullName evidence="1">Uncharacterized protein</fullName>
    </submittedName>
</protein>
<sequence length="57" mass="6311">MLNREGVPNIHVFPLGGGRFGIEAVRVRADDLVSMRQPECDGDLVTIVWDCCRGPNE</sequence>
<accession>A0A2P9AM70</accession>
<keyword evidence="2" id="KW-1185">Reference proteome</keyword>
<proteinExistence type="predicted"/>
<reference evidence="2" key="1">
    <citation type="submission" date="2016-12" db="EMBL/GenBank/DDBJ databases">
        <authorList>
            <person name="Brunel B."/>
        </authorList>
    </citation>
    <scope>NUCLEOTIDE SEQUENCE [LARGE SCALE GENOMIC DNA]</scope>
</reference>